<dbReference type="AlphaFoldDB" id="A0A1Z3HIJ2"/>
<protein>
    <recommendedName>
        <fullName evidence="3">DUF3318 domain-containing protein</fullName>
    </recommendedName>
</protein>
<dbReference type="Pfam" id="PF11780">
    <property type="entry name" value="DUF3318"/>
    <property type="match status" value="1"/>
</dbReference>
<dbReference type="Proteomes" id="UP000191901">
    <property type="component" value="Chromosome"/>
</dbReference>
<dbReference type="EMBL" id="CP021983">
    <property type="protein sequence ID" value="ASC70142.1"/>
    <property type="molecule type" value="Genomic_DNA"/>
</dbReference>
<accession>A0A1Z3HIJ2</accession>
<dbReference type="STRING" id="1641165.XM38_04905"/>
<dbReference type="RefSeq" id="WP_225889189.1">
    <property type="nucleotide sequence ID" value="NZ_CP021983.2"/>
</dbReference>
<gene>
    <name evidence="1" type="ORF">XM38_010720</name>
</gene>
<dbReference type="KEGG" id="hhg:XM38_010720"/>
<keyword evidence="2" id="KW-1185">Reference proteome</keyword>
<evidence type="ECO:0008006" key="3">
    <source>
        <dbReference type="Google" id="ProtNLM"/>
    </source>
</evidence>
<sequence length="203" mass="22557">MVSPDLELPRLRELLPASGRMKTRIKLDERQSQLIATDFPRPWKTRHTISLNLSLWGQLTIPQRDMLFLRQVCWLTSVNLLKPDWYRGLVVLGALGTLLQLLQQDVVGVVAAGGLTAVAGTQVWRQVRGSRAEVTADETTLQVAQRRGYSETEAAQALLQAIEAGPRLEGRPSLTFTELLRCQHLRSLIGASPVPVPEQAYDG</sequence>
<organism evidence="1 2">
    <name type="scientific">Halomicronema hongdechloris C2206</name>
    <dbReference type="NCBI Taxonomy" id="1641165"/>
    <lineage>
        <taxon>Bacteria</taxon>
        <taxon>Bacillati</taxon>
        <taxon>Cyanobacteriota</taxon>
        <taxon>Cyanophyceae</taxon>
        <taxon>Nodosilineales</taxon>
        <taxon>Nodosilineaceae</taxon>
        <taxon>Halomicronema</taxon>
    </lineage>
</organism>
<proteinExistence type="predicted"/>
<evidence type="ECO:0000313" key="1">
    <source>
        <dbReference type="EMBL" id="ASC70142.1"/>
    </source>
</evidence>
<evidence type="ECO:0000313" key="2">
    <source>
        <dbReference type="Proteomes" id="UP000191901"/>
    </source>
</evidence>
<name>A0A1Z3HIJ2_9CYAN</name>
<reference evidence="1 2" key="1">
    <citation type="journal article" date="2016" name="Biochim. Biophys. Acta">
        <title>Characterization of red-shifted phycobilisomes isolated from the chlorophyll f-containing cyanobacterium Halomicronema hongdechloris.</title>
        <authorList>
            <person name="Li Y."/>
            <person name="Lin Y."/>
            <person name="Garvey C.J."/>
            <person name="Birch D."/>
            <person name="Corkery R.W."/>
            <person name="Loughlin P.C."/>
            <person name="Scheer H."/>
            <person name="Willows R.D."/>
            <person name="Chen M."/>
        </authorList>
    </citation>
    <scope>NUCLEOTIDE SEQUENCE [LARGE SCALE GENOMIC DNA]</scope>
    <source>
        <strain evidence="1 2">C2206</strain>
    </source>
</reference>
<dbReference type="InterPro" id="IPR021751">
    <property type="entry name" value="DUF3318"/>
</dbReference>